<accession>A0ACB9FIX5</accession>
<reference evidence="2" key="1">
    <citation type="journal article" date="2022" name="Mol. Ecol. Resour.">
        <title>The genomes of chicory, endive, great burdock and yacon provide insights into Asteraceae palaeo-polyploidization history and plant inulin production.</title>
        <authorList>
            <person name="Fan W."/>
            <person name="Wang S."/>
            <person name="Wang H."/>
            <person name="Wang A."/>
            <person name="Jiang F."/>
            <person name="Liu H."/>
            <person name="Zhao H."/>
            <person name="Xu D."/>
            <person name="Zhang Y."/>
        </authorList>
    </citation>
    <scope>NUCLEOTIDE SEQUENCE [LARGE SCALE GENOMIC DNA]</scope>
    <source>
        <strain evidence="2">cv. Niubang</strain>
    </source>
</reference>
<evidence type="ECO:0000313" key="2">
    <source>
        <dbReference type="Proteomes" id="UP001055879"/>
    </source>
</evidence>
<evidence type="ECO:0000313" key="1">
    <source>
        <dbReference type="EMBL" id="KAI3770961.1"/>
    </source>
</evidence>
<dbReference type="Proteomes" id="UP001055879">
    <property type="component" value="Linkage Group LG01"/>
</dbReference>
<keyword evidence="2" id="KW-1185">Reference proteome</keyword>
<dbReference type="EMBL" id="CM042047">
    <property type="protein sequence ID" value="KAI3770961.1"/>
    <property type="molecule type" value="Genomic_DNA"/>
</dbReference>
<reference evidence="1 2" key="2">
    <citation type="journal article" date="2022" name="Mol. Ecol. Resour.">
        <title>The genomes of chicory, endive, great burdock and yacon provide insights into Asteraceae paleo-polyploidization history and plant inulin production.</title>
        <authorList>
            <person name="Fan W."/>
            <person name="Wang S."/>
            <person name="Wang H."/>
            <person name="Wang A."/>
            <person name="Jiang F."/>
            <person name="Liu H."/>
            <person name="Zhao H."/>
            <person name="Xu D."/>
            <person name="Zhang Y."/>
        </authorList>
    </citation>
    <scope>NUCLEOTIDE SEQUENCE [LARGE SCALE GENOMIC DNA]</scope>
    <source>
        <strain evidence="2">cv. Niubang</strain>
    </source>
</reference>
<protein>
    <submittedName>
        <fullName evidence="1">Uncharacterized protein</fullName>
    </submittedName>
</protein>
<organism evidence="1 2">
    <name type="scientific">Arctium lappa</name>
    <name type="common">Greater burdock</name>
    <name type="synonym">Lappa major</name>
    <dbReference type="NCBI Taxonomy" id="4217"/>
    <lineage>
        <taxon>Eukaryota</taxon>
        <taxon>Viridiplantae</taxon>
        <taxon>Streptophyta</taxon>
        <taxon>Embryophyta</taxon>
        <taxon>Tracheophyta</taxon>
        <taxon>Spermatophyta</taxon>
        <taxon>Magnoliopsida</taxon>
        <taxon>eudicotyledons</taxon>
        <taxon>Gunneridae</taxon>
        <taxon>Pentapetalae</taxon>
        <taxon>asterids</taxon>
        <taxon>campanulids</taxon>
        <taxon>Asterales</taxon>
        <taxon>Asteraceae</taxon>
        <taxon>Carduoideae</taxon>
        <taxon>Cardueae</taxon>
        <taxon>Arctiinae</taxon>
        <taxon>Arctium</taxon>
    </lineage>
</organism>
<gene>
    <name evidence="1" type="ORF">L6452_02109</name>
</gene>
<name>A0ACB9FIX5_ARCLA</name>
<proteinExistence type="predicted"/>
<comment type="caution">
    <text evidence="1">The sequence shown here is derived from an EMBL/GenBank/DDBJ whole genome shotgun (WGS) entry which is preliminary data.</text>
</comment>
<sequence>MGRNSDTPLWPPENNEPADKPIPNQALGKEKLTFYFGKHIPSKDGNLTPSNSMTRTLVAKRDIKDSPKETLEFPRGRDKGEKEDVSTKGQLLVDLLGGQYLKKYHRFDP</sequence>